<protein>
    <submittedName>
        <fullName evidence="2">Uncharacterized protein</fullName>
    </submittedName>
</protein>
<evidence type="ECO:0000313" key="3">
    <source>
        <dbReference type="Proteomes" id="UP000177750"/>
    </source>
</evidence>
<keyword evidence="1" id="KW-1133">Transmembrane helix</keyword>
<accession>A0A1F7VJK2</accession>
<dbReference type="EMBL" id="MGEU01000042">
    <property type="protein sequence ID" value="OGL90137.1"/>
    <property type="molecule type" value="Genomic_DNA"/>
</dbReference>
<name>A0A1F7VJK2_9BACT</name>
<gene>
    <name evidence="2" type="ORF">A3J36_02415</name>
</gene>
<evidence type="ECO:0000256" key="1">
    <source>
        <dbReference type="SAM" id="Phobius"/>
    </source>
</evidence>
<sequence length="198" mass="21683">MPSDTRYRDMLRATSLRIMMLGILFAAALAAPRFVLSESCYDYYGGYCAIEPCPKIRADKGPLDCDTISEGTLRCCALKDEDIPKSTPAPEDAGCGDSAGSDPYCIKKFAGYAGLTSPGTPPTSLPKIIGNVIRLLLLLTGIIFFLFFFWAGLKWMTARGNAEIVEESQRIMENLALGLGVIIISYAFTVYVMGRFFQ</sequence>
<proteinExistence type="predicted"/>
<reference evidence="2 3" key="1">
    <citation type="journal article" date="2016" name="Nat. Commun.">
        <title>Thousands of microbial genomes shed light on interconnected biogeochemical processes in an aquifer system.</title>
        <authorList>
            <person name="Anantharaman K."/>
            <person name="Brown C.T."/>
            <person name="Hug L.A."/>
            <person name="Sharon I."/>
            <person name="Castelle C.J."/>
            <person name="Probst A.J."/>
            <person name="Thomas B.C."/>
            <person name="Singh A."/>
            <person name="Wilkins M.J."/>
            <person name="Karaoz U."/>
            <person name="Brodie E.L."/>
            <person name="Williams K.H."/>
            <person name="Hubbard S.S."/>
            <person name="Banfield J.F."/>
        </authorList>
    </citation>
    <scope>NUCLEOTIDE SEQUENCE [LARGE SCALE GENOMIC DNA]</scope>
</reference>
<feature type="transmembrane region" description="Helical" evidence="1">
    <location>
        <begin position="132"/>
        <end position="153"/>
    </location>
</feature>
<keyword evidence="1" id="KW-0472">Membrane</keyword>
<organism evidence="2 3">
    <name type="scientific">Candidatus Uhrbacteria bacterium RIFCSPLOWO2_02_FULL_54_37</name>
    <dbReference type="NCBI Taxonomy" id="1802412"/>
    <lineage>
        <taxon>Bacteria</taxon>
        <taxon>Candidatus Uhriibacteriota</taxon>
    </lineage>
</organism>
<keyword evidence="1" id="KW-0812">Transmembrane</keyword>
<evidence type="ECO:0000313" key="2">
    <source>
        <dbReference type="EMBL" id="OGL90137.1"/>
    </source>
</evidence>
<comment type="caution">
    <text evidence="2">The sequence shown here is derived from an EMBL/GenBank/DDBJ whole genome shotgun (WGS) entry which is preliminary data.</text>
</comment>
<dbReference type="AlphaFoldDB" id="A0A1F7VJK2"/>
<feature type="transmembrane region" description="Helical" evidence="1">
    <location>
        <begin position="174"/>
        <end position="194"/>
    </location>
</feature>
<dbReference type="Proteomes" id="UP000177750">
    <property type="component" value="Unassembled WGS sequence"/>
</dbReference>